<dbReference type="InterPro" id="IPR041121">
    <property type="entry name" value="SDH_C"/>
</dbReference>
<comment type="similarity">
    <text evidence="1">In the 2nd section; belongs to the type-I 3-dehydroquinase family.</text>
</comment>
<dbReference type="Pfam" id="PF01487">
    <property type="entry name" value="DHquinase_I"/>
    <property type="match status" value="1"/>
</dbReference>
<dbReference type="InterPro" id="IPR006151">
    <property type="entry name" value="Shikm_DH/Glu-tRNA_Rdtase"/>
</dbReference>
<dbReference type="SUPFAM" id="SSF52540">
    <property type="entry name" value="P-loop containing nucleoside triphosphate hydrolases"/>
    <property type="match status" value="1"/>
</dbReference>
<evidence type="ECO:0000259" key="10">
    <source>
        <dbReference type="Pfam" id="PF18317"/>
    </source>
</evidence>
<comment type="similarity">
    <text evidence="2">In the N-terminal section; belongs to the shikimate kinase family.</text>
</comment>
<name>A0A9P5HA29_9HYPO</name>
<evidence type="ECO:0000256" key="2">
    <source>
        <dbReference type="ARBA" id="ARBA00009349"/>
    </source>
</evidence>
<comment type="caution">
    <text evidence="11">The sequence shown here is derived from an EMBL/GenBank/DDBJ whole genome shotgun (WGS) entry which is preliminary data.</text>
</comment>
<dbReference type="Pfam" id="PF01488">
    <property type="entry name" value="Shikimate_DH"/>
    <property type="match status" value="1"/>
</dbReference>
<dbReference type="Gene3D" id="3.40.50.300">
    <property type="entry name" value="P-loop containing nucleotide triphosphate hydrolases"/>
    <property type="match status" value="1"/>
</dbReference>
<dbReference type="SUPFAM" id="SSF51569">
    <property type="entry name" value="Aldolase"/>
    <property type="match status" value="1"/>
</dbReference>
<evidence type="ECO:0000256" key="3">
    <source>
        <dbReference type="ARBA" id="ARBA00022491"/>
    </source>
</evidence>
<accession>A0A9P5HA29</accession>
<evidence type="ECO:0000313" key="11">
    <source>
        <dbReference type="EMBL" id="KAF7545671.1"/>
    </source>
</evidence>
<dbReference type="GO" id="GO:0003866">
    <property type="term" value="F:3-phosphoshikimate 1-carboxyvinyltransferase activity"/>
    <property type="evidence" value="ECO:0007669"/>
    <property type="project" value="TreeGrafter"/>
</dbReference>
<gene>
    <name evidence="11" type="ORF">G7Z17_g8996</name>
</gene>
<feature type="compositionally biased region" description="Low complexity" evidence="7">
    <location>
        <begin position="34"/>
        <end position="68"/>
    </location>
</feature>
<dbReference type="InterPro" id="IPR031322">
    <property type="entry name" value="Shikimate/glucono_kinase"/>
</dbReference>
<dbReference type="Pfam" id="PF18317">
    <property type="entry name" value="SDH_C"/>
    <property type="match status" value="1"/>
</dbReference>
<dbReference type="Pfam" id="PF01202">
    <property type="entry name" value="SKI"/>
    <property type="match status" value="1"/>
</dbReference>
<dbReference type="InterPro" id="IPR046346">
    <property type="entry name" value="Aminoacid_DH-like_N_sf"/>
</dbReference>
<keyword evidence="4" id="KW-0672">Quinate metabolism</keyword>
<sequence length="917" mass="100774">MAGVKRPLGAMLGHEDVLARTPPPPLAHSHSRTHSQSQSHSQMSSSRSSSISSNSQTQTQSQPQPQITLTPPRGPLGASRPEPHDALTRPSSPTNPPLTGEVPEFNPDASMLLAGVRGAGKSTLAIMASQAMNRKVIDLETVFQRASGFSSAGYKAKHGSAECYKQQAKILQTTLERHHSGCILVCSWLESRVQSLLREFAATNPVIHVVRDADAIQQHLRINDSGKIWNLINVSSAIFRTCTNFEFFNGSEKPAKLSESSSTRRSLLQRTSTPYLSLKYVERHFLKFLSLIYPSGTIPFIESAFPLARIPTEERQFTYAMSVPLTDVLNESVDIEEHVMGADVIQIVVHDLAEHLEKHPDSNIAVSELSAKLAGDITRGIGRVRRSTILPIILHIFLPHMASEDGIRVYLDLIHHAVRLAPEMMTVDLRLDNPHIAQILVARKRTKIIGNCFIVTDPPPWESSAWVSYYNKANRLGCHLARLIRPASCIEDNFSIAQLRCAVAAMEEPKIPLIAYNSGPLGRNSASFNSILTVVRPESLARVNPKPPIMPCVTARGATEALFSSFIYDEMKLYVFGANVDYSLSPAMHTSALKACGIPHRYQPFSSATLRGIKHLLEDPNFGGASVGLPFKVEVITLTHTLSSHARAIGAVNTLIPIRHLNPDGSVPMGAGFFYGSNRAGPIKALYGENTDWVGIRACIRRGLSPANAVVSSSCGLVIGAGGMARATVYAMLQIGMKNVVIYNRTLQNAENMVSHFTQLLEKQDFKLFSPGAEAARFHVIESLDDAWPDDFRLPTVIVSCVPTHRIGDVPAPDFTVPEPWLGSRTGGVVIELAYKTLTTPLLEQVRRESARGWVAMDGLDLLPEQGFAQFELFTGRRAPRRLMRREVFHAYPDEDGGNSNREELQPRLQLLDEEGA</sequence>
<evidence type="ECO:0000256" key="4">
    <source>
        <dbReference type="ARBA" id="ARBA00022911"/>
    </source>
</evidence>
<evidence type="ECO:0008006" key="13">
    <source>
        <dbReference type="Google" id="ProtNLM"/>
    </source>
</evidence>
<dbReference type="PANTHER" id="PTHR21090">
    <property type="entry name" value="AROM/DEHYDROQUINATE SYNTHASE"/>
    <property type="match status" value="1"/>
</dbReference>
<dbReference type="SUPFAM" id="SSF51735">
    <property type="entry name" value="NAD(P)-binding Rossmann-fold domains"/>
    <property type="match status" value="1"/>
</dbReference>
<dbReference type="AlphaFoldDB" id="A0A9P5HA29"/>
<keyword evidence="12" id="KW-1185">Reference proteome</keyword>
<evidence type="ECO:0000313" key="12">
    <source>
        <dbReference type="Proteomes" id="UP000722485"/>
    </source>
</evidence>
<evidence type="ECO:0000256" key="6">
    <source>
        <dbReference type="ARBA" id="ARBA00023163"/>
    </source>
</evidence>
<dbReference type="InterPro" id="IPR001381">
    <property type="entry name" value="DHquinase_I"/>
</dbReference>
<dbReference type="CDD" id="cd01065">
    <property type="entry name" value="NAD_bind_Shikimate_DH"/>
    <property type="match status" value="1"/>
</dbReference>
<feature type="domain" description="Shikimate dehydrogenase substrate binding N-terminal" evidence="9">
    <location>
        <begin position="575"/>
        <end position="655"/>
    </location>
</feature>
<dbReference type="GO" id="GO:0003855">
    <property type="term" value="F:3-dehydroquinate dehydratase activity"/>
    <property type="evidence" value="ECO:0007669"/>
    <property type="project" value="InterPro"/>
</dbReference>
<keyword evidence="3" id="KW-0678">Repressor</keyword>
<dbReference type="InterPro" id="IPR013708">
    <property type="entry name" value="Shikimate_DH-bd_N"/>
</dbReference>
<keyword evidence="6" id="KW-0804">Transcription</keyword>
<dbReference type="SUPFAM" id="SSF53223">
    <property type="entry name" value="Aminoacid dehydrogenase-like, N-terminal domain"/>
    <property type="match status" value="1"/>
</dbReference>
<feature type="region of interest" description="Disordered" evidence="7">
    <location>
        <begin position="892"/>
        <end position="917"/>
    </location>
</feature>
<dbReference type="GO" id="GO:0009423">
    <property type="term" value="P:chorismate biosynthetic process"/>
    <property type="evidence" value="ECO:0007669"/>
    <property type="project" value="TreeGrafter"/>
</dbReference>
<dbReference type="InterPro" id="IPR036291">
    <property type="entry name" value="NAD(P)-bd_dom_sf"/>
</dbReference>
<protein>
    <recommendedName>
        <fullName evidence="13">Quinate repressor protein</fullName>
    </recommendedName>
</protein>
<proteinExistence type="inferred from homology"/>
<dbReference type="OrthoDB" id="4415835at2759"/>
<dbReference type="PANTHER" id="PTHR21090:SF27">
    <property type="entry name" value="QUINATE REPRESSOR PROTEIN"/>
    <property type="match status" value="1"/>
</dbReference>
<dbReference type="FunFam" id="3.40.50.720:FF:000386">
    <property type="entry name" value="Quinate repressor protein"/>
    <property type="match status" value="1"/>
</dbReference>
<dbReference type="InterPro" id="IPR013785">
    <property type="entry name" value="Aldolase_TIM"/>
</dbReference>
<evidence type="ECO:0000259" key="8">
    <source>
        <dbReference type="Pfam" id="PF01488"/>
    </source>
</evidence>
<dbReference type="FunFam" id="3.40.50.10860:FF:000019">
    <property type="entry name" value="Quinate pathway repressor protein QutR"/>
    <property type="match status" value="1"/>
</dbReference>
<dbReference type="EMBL" id="JAANBB010000243">
    <property type="protein sequence ID" value="KAF7545671.1"/>
    <property type="molecule type" value="Genomic_DNA"/>
</dbReference>
<dbReference type="Gene3D" id="3.40.50.720">
    <property type="entry name" value="NAD(P)-binding Rossmann-like Domain"/>
    <property type="match status" value="1"/>
</dbReference>
<dbReference type="Proteomes" id="UP000722485">
    <property type="component" value="Unassembled WGS sequence"/>
</dbReference>
<reference evidence="11" key="1">
    <citation type="submission" date="2020-03" db="EMBL/GenBank/DDBJ databases">
        <title>Draft Genome Sequence of Cylindrodendrum hubeiense.</title>
        <authorList>
            <person name="Buettner E."/>
            <person name="Kellner H."/>
        </authorList>
    </citation>
    <scope>NUCLEOTIDE SEQUENCE</scope>
    <source>
        <strain evidence="11">IHI 201604</strain>
    </source>
</reference>
<evidence type="ECO:0000259" key="9">
    <source>
        <dbReference type="Pfam" id="PF08501"/>
    </source>
</evidence>
<dbReference type="Gene3D" id="3.40.50.10860">
    <property type="entry name" value="Leucine Dehydrogenase, chain A, domain 1"/>
    <property type="match status" value="1"/>
</dbReference>
<organism evidence="11 12">
    <name type="scientific">Cylindrodendrum hubeiense</name>
    <dbReference type="NCBI Taxonomy" id="595255"/>
    <lineage>
        <taxon>Eukaryota</taxon>
        <taxon>Fungi</taxon>
        <taxon>Dikarya</taxon>
        <taxon>Ascomycota</taxon>
        <taxon>Pezizomycotina</taxon>
        <taxon>Sordariomycetes</taxon>
        <taxon>Hypocreomycetidae</taxon>
        <taxon>Hypocreales</taxon>
        <taxon>Nectriaceae</taxon>
        <taxon>Cylindrodendrum</taxon>
    </lineage>
</organism>
<feature type="domain" description="SDH C-terminal" evidence="10">
    <location>
        <begin position="859"/>
        <end position="888"/>
    </location>
</feature>
<dbReference type="GO" id="GO:0004764">
    <property type="term" value="F:shikimate 3-dehydrogenase (NADP+) activity"/>
    <property type="evidence" value="ECO:0007669"/>
    <property type="project" value="InterPro"/>
</dbReference>
<evidence type="ECO:0000256" key="5">
    <source>
        <dbReference type="ARBA" id="ARBA00023015"/>
    </source>
</evidence>
<feature type="domain" description="Quinate/shikimate 5-dehydrogenase/glutamyl-tRNA reductase" evidence="8">
    <location>
        <begin position="717"/>
        <end position="759"/>
    </location>
</feature>
<evidence type="ECO:0000256" key="1">
    <source>
        <dbReference type="ARBA" id="ARBA00006477"/>
    </source>
</evidence>
<dbReference type="Gene3D" id="3.20.20.70">
    <property type="entry name" value="Aldolase class I"/>
    <property type="match status" value="1"/>
</dbReference>
<keyword evidence="5" id="KW-0805">Transcription regulation</keyword>
<dbReference type="Pfam" id="PF08501">
    <property type="entry name" value="Shikimate_dh_N"/>
    <property type="match status" value="1"/>
</dbReference>
<evidence type="ECO:0000256" key="7">
    <source>
        <dbReference type="SAM" id="MobiDB-lite"/>
    </source>
</evidence>
<dbReference type="InterPro" id="IPR027417">
    <property type="entry name" value="P-loop_NTPase"/>
</dbReference>
<feature type="region of interest" description="Disordered" evidence="7">
    <location>
        <begin position="1"/>
        <end position="106"/>
    </location>
</feature>